<evidence type="ECO:0000313" key="1">
    <source>
        <dbReference type="EMBL" id="MBS5410936.1"/>
    </source>
</evidence>
<sequence length="200" mass="22885">MKKALFILLFFGGLSSLLSVKGSQQRSNPPQTENKRTLNCTEERLEISFKFQRGGIASSQYAIWIENEKGKLVRTIYATSFTAKGGYEYREDAIPFWVNKAKPQEMSSVQMDAITGATPQNGILVYQWDGTDDNGNRVPKGNYKFFIEGTLYWKSRVVYSGDFFWGNKEQASISVKVKHFNQLQNNQNMITELRVCHIKN</sequence>
<dbReference type="EMBL" id="JAGZEE010000012">
    <property type="protein sequence ID" value="MBS5410936.1"/>
    <property type="molecule type" value="Genomic_DNA"/>
</dbReference>
<dbReference type="InterPro" id="IPR014469">
    <property type="entry name" value="DUF2271"/>
</dbReference>
<name>A0A943HRD6_BACT4</name>
<dbReference type="Gene3D" id="2.60.40.4070">
    <property type="match status" value="1"/>
</dbReference>
<evidence type="ECO:0000313" key="2">
    <source>
        <dbReference type="Proteomes" id="UP000782901"/>
    </source>
</evidence>
<reference evidence="1" key="1">
    <citation type="submission" date="2021-02" db="EMBL/GenBank/DDBJ databases">
        <title>Infant gut strain persistence is associated with maternal origin, phylogeny, and functional potential including surface adhesion and iron acquisition.</title>
        <authorList>
            <person name="Lou Y.C."/>
        </authorList>
    </citation>
    <scope>NUCLEOTIDE SEQUENCE</scope>
    <source>
        <strain evidence="1">L3_082_243G1_dasL3_082_243G1_maxbin2.maxbin.015s ta_sub</strain>
    </source>
</reference>
<protein>
    <submittedName>
        <fullName evidence="1">DUF2271 domain-containing protein</fullName>
    </submittedName>
</protein>
<gene>
    <name evidence="1" type="ORF">KHY35_09505</name>
</gene>
<proteinExistence type="predicted"/>
<accession>A0A943HRD6</accession>
<dbReference type="Proteomes" id="UP000782901">
    <property type="component" value="Unassembled WGS sequence"/>
</dbReference>
<dbReference type="AlphaFoldDB" id="A0A943HRD6"/>
<organism evidence="1 2">
    <name type="scientific">Bacteroides thetaiotaomicron</name>
    <dbReference type="NCBI Taxonomy" id="818"/>
    <lineage>
        <taxon>Bacteria</taxon>
        <taxon>Pseudomonadati</taxon>
        <taxon>Bacteroidota</taxon>
        <taxon>Bacteroidia</taxon>
        <taxon>Bacteroidales</taxon>
        <taxon>Bacteroidaceae</taxon>
        <taxon>Bacteroides</taxon>
    </lineage>
</organism>
<comment type="caution">
    <text evidence="1">The sequence shown here is derived from an EMBL/GenBank/DDBJ whole genome shotgun (WGS) entry which is preliminary data.</text>
</comment>
<dbReference type="Pfam" id="PF10029">
    <property type="entry name" value="DUF2271"/>
    <property type="match status" value="1"/>
</dbReference>